<dbReference type="AlphaFoldDB" id="A0A139A2A6"/>
<feature type="transmembrane region" description="Helical" evidence="2">
    <location>
        <begin position="23"/>
        <end position="45"/>
    </location>
</feature>
<name>A0A139A2A6_GONPJ</name>
<sequence length="306" mass="34324">MVDQQRLLARGLRTLRPRLRDPVFWITLALVAVVVSAVFVYLAILRNWGFARDLSDDQRDRGKDYAAQALCAAFTVQALIVLRPRVRMASAVRELWRLNKAARDGVWGDTERSQWTMRSEELGKLMFGTKRVVVDTPAAVAGAASDKGGSPGVGDMAVGVGRTSKHPDGHQAMHTTVHIERLPSFEVDQTDQQQQQGDSDAPEGGVIRITIVQTTFLVTLLNLNHIFQWPVQILMWAYASDHHHRPVWAVYLFIVLSFLCGVVPDVVVLRVKGRLGKVKKEKEKEAEEGVEEEGRRETKRVDEIDV</sequence>
<feature type="transmembrane region" description="Helical" evidence="2">
    <location>
        <begin position="206"/>
        <end position="227"/>
    </location>
</feature>
<dbReference type="EMBL" id="KQ965814">
    <property type="protein sequence ID" value="KXS10829.1"/>
    <property type="molecule type" value="Genomic_DNA"/>
</dbReference>
<dbReference type="Proteomes" id="UP000070544">
    <property type="component" value="Unassembled WGS sequence"/>
</dbReference>
<accession>A0A139A2A6</accession>
<evidence type="ECO:0000313" key="4">
    <source>
        <dbReference type="Proteomes" id="UP000070544"/>
    </source>
</evidence>
<keyword evidence="2" id="KW-1133">Transmembrane helix</keyword>
<dbReference type="OrthoDB" id="6407410at2759"/>
<gene>
    <name evidence="3" type="ORF">M427DRAFT_47779</name>
</gene>
<evidence type="ECO:0000256" key="2">
    <source>
        <dbReference type="SAM" id="Phobius"/>
    </source>
</evidence>
<keyword evidence="2" id="KW-0472">Membrane</keyword>
<evidence type="ECO:0000256" key="1">
    <source>
        <dbReference type="SAM" id="MobiDB-lite"/>
    </source>
</evidence>
<feature type="transmembrane region" description="Helical" evidence="2">
    <location>
        <begin position="65"/>
        <end position="82"/>
    </location>
</feature>
<evidence type="ECO:0000313" key="3">
    <source>
        <dbReference type="EMBL" id="KXS10829.1"/>
    </source>
</evidence>
<organism evidence="3 4">
    <name type="scientific">Gonapodya prolifera (strain JEL478)</name>
    <name type="common">Monoblepharis prolifera</name>
    <dbReference type="NCBI Taxonomy" id="1344416"/>
    <lineage>
        <taxon>Eukaryota</taxon>
        <taxon>Fungi</taxon>
        <taxon>Fungi incertae sedis</taxon>
        <taxon>Chytridiomycota</taxon>
        <taxon>Chytridiomycota incertae sedis</taxon>
        <taxon>Monoblepharidomycetes</taxon>
        <taxon>Monoblepharidales</taxon>
        <taxon>Gonapodyaceae</taxon>
        <taxon>Gonapodya</taxon>
    </lineage>
</organism>
<feature type="transmembrane region" description="Helical" evidence="2">
    <location>
        <begin position="247"/>
        <end position="269"/>
    </location>
</feature>
<keyword evidence="4" id="KW-1185">Reference proteome</keyword>
<keyword evidence="2" id="KW-0812">Transmembrane</keyword>
<feature type="region of interest" description="Disordered" evidence="1">
    <location>
        <begin position="278"/>
        <end position="306"/>
    </location>
</feature>
<proteinExistence type="predicted"/>
<reference evidence="3 4" key="1">
    <citation type="journal article" date="2015" name="Genome Biol. Evol.">
        <title>Phylogenomic analyses indicate that early fungi evolved digesting cell walls of algal ancestors of land plants.</title>
        <authorList>
            <person name="Chang Y."/>
            <person name="Wang S."/>
            <person name="Sekimoto S."/>
            <person name="Aerts A.L."/>
            <person name="Choi C."/>
            <person name="Clum A."/>
            <person name="LaButti K.M."/>
            <person name="Lindquist E.A."/>
            <person name="Yee Ngan C."/>
            <person name="Ohm R.A."/>
            <person name="Salamov A.A."/>
            <person name="Grigoriev I.V."/>
            <person name="Spatafora J.W."/>
            <person name="Berbee M.L."/>
        </authorList>
    </citation>
    <scope>NUCLEOTIDE SEQUENCE [LARGE SCALE GENOMIC DNA]</scope>
    <source>
        <strain evidence="3 4">JEL478</strain>
    </source>
</reference>
<protein>
    <submittedName>
        <fullName evidence="3">Uncharacterized protein</fullName>
    </submittedName>
</protein>